<dbReference type="Pfam" id="PF08284">
    <property type="entry name" value="RVP_2"/>
    <property type="match status" value="1"/>
</dbReference>
<evidence type="ECO:0000313" key="1">
    <source>
        <dbReference type="EMBL" id="GFA65687.1"/>
    </source>
</evidence>
<keyword evidence="1" id="KW-0808">Transferase</keyword>
<comment type="caution">
    <text evidence="1">The sequence shown here is derived from an EMBL/GenBank/DDBJ whole genome shotgun (WGS) entry which is preliminary data.</text>
</comment>
<gene>
    <name evidence="1" type="ORF">Tci_637659</name>
</gene>
<accession>A0A699K125</accession>
<keyword evidence="1" id="KW-0548">Nucleotidyltransferase</keyword>
<sequence>MSFKVATLRAVVHAGHKTSRDDRSWFYELARLVSHLVTPKNKKIERYMYGLAPQIHKMVAATEPTMIQSVVLKAGVLTDEAIRNGSIKKNPEKRENGESQVEIGIGSFDVIIGMYWLSYHKVEIICHEKVVRIPLPNGKVLRVIGERPDEKVRHLVSNKVKEQKQEDCGGYRLS</sequence>
<dbReference type="EMBL" id="BKCJ010463226">
    <property type="protein sequence ID" value="GFA65687.1"/>
    <property type="molecule type" value="Genomic_DNA"/>
</dbReference>
<keyword evidence="1" id="KW-0695">RNA-directed DNA polymerase</keyword>
<organism evidence="1">
    <name type="scientific">Tanacetum cinerariifolium</name>
    <name type="common">Dalmatian daisy</name>
    <name type="synonym">Chrysanthemum cinerariifolium</name>
    <dbReference type="NCBI Taxonomy" id="118510"/>
    <lineage>
        <taxon>Eukaryota</taxon>
        <taxon>Viridiplantae</taxon>
        <taxon>Streptophyta</taxon>
        <taxon>Embryophyta</taxon>
        <taxon>Tracheophyta</taxon>
        <taxon>Spermatophyta</taxon>
        <taxon>Magnoliopsida</taxon>
        <taxon>eudicotyledons</taxon>
        <taxon>Gunneridae</taxon>
        <taxon>Pentapetalae</taxon>
        <taxon>asterids</taxon>
        <taxon>campanulids</taxon>
        <taxon>Asterales</taxon>
        <taxon>Asteraceae</taxon>
        <taxon>Asteroideae</taxon>
        <taxon>Anthemideae</taxon>
        <taxon>Anthemidinae</taxon>
        <taxon>Tanacetum</taxon>
    </lineage>
</organism>
<name>A0A699K125_TANCI</name>
<protein>
    <submittedName>
        <fullName evidence="1">Reverse transcriptase domain-containing protein</fullName>
    </submittedName>
</protein>
<dbReference type="GO" id="GO:0003964">
    <property type="term" value="F:RNA-directed DNA polymerase activity"/>
    <property type="evidence" value="ECO:0007669"/>
    <property type="project" value="UniProtKB-KW"/>
</dbReference>
<proteinExistence type="predicted"/>
<dbReference type="AlphaFoldDB" id="A0A699K125"/>
<reference evidence="1" key="1">
    <citation type="journal article" date="2019" name="Sci. Rep.">
        <title>Draft genome of Tanacetum cinerariifolium, the natural source of mosquito coil.</title>
        <authorList>
            <person name="Yamashiro T."/>
            <person name="Shiraishi A."/>
            <person name="Satake H."/>
            <person name="Nakayama K."/>
        </authorList>
    </citation>
    <scope>NUCLEOTIDE SEQUENCE</scope>
</reference>